<keyword evidence="1" id="KW-0479">Metal-binding</keyword>
<accession>A0A8B6X564</accession>
<dbReference type="RefSeq" id="WP_028312117.1">
    <property type="nucleotide sequence ID" value="NZ_AXWS01000014.1"/>
</dbReference>
<dbReference type="InterPro" id="IPR017969">
    <property type="entry name" value="Heavy-metal-associated_CS"/>
</dbReference>
<dbReference type="CDD" id="cd00371">
    <property type="entry name" value="HMA"/>
    <property type="match status" value="1"/>
</dbReference>
<dbReference type="AlphaFoldDB" id="A0A8B6X564"/>
<dbReference type="PROSITE" id="PS50846">
    <property type="entry name" value="HMA_2"/>
    <property type="match status" value="1"/>
</dbReference>
<reference evidence="4" key="4">
    <citation type="journal article" date="2002" name="Comp. Biochem. Physiol., Part A Mol. Integr. Physiol.">
        <title>Transport and detoxification systems for transition metals, heavy metals and metalloids in eukaryotic and prokaryotic microbes.</title>
        <authorList>
            <person name="Rosen B.P."/>
        </authorList>
    </citation>
    <scope>NUCLEOTIDE SEQUENCE</scope>
</reference>
<dbReference type="OrthoDB" id="9813965at2"/>
<reference evidence="4" key="5">
    <citation type="submission" date="2025-08" db="UniProtKB">
        <authorList>
            <consortium name="RefSeq"/>
        </authorList>
    </citation>
    <scope>IDENTIFICATION</scope>
</reference>
<evidence type="ECO:0000313" key="3">
    <source>
        <dbReference type="Proteomes" id="UP000675920"/>
    </source>
</evidence>
<dbReference type="GO" id="GO:0046872">
    <property type="term" value="F:metal ion binding"/>
    <property type="evidence" value="ECO:0007669"/>
    <property type="project" value="UniProtKB-KW"/>
</dbReference>
<dbReference type="InterPro" id="IPR006121">
    <property type="entry name" value="HMA_dom"/>
</dbReference>
<organism evidence="3 4">
    <name type="scientific">Derxia gummosa DSM 723</name>
    <dbReference type="NCBI Taxonomy" id="1121388"/>
    <lineage>
        <taxon>Bacteria</taxon>
        <taxon>Pseudomonadati</taxon>
        <taxon>Pseudomonadota</taxon>
        <taxon>Betaproteobacteria</taxon>
        <taxon>Burkholderiales</taxon>
        <taxon>Alcaligenaceae</taxon>
        <taxon>Derxia</taxon>
    </lineage>
</organism>
<name>A0A8B6X564_9BURK</name>
<reference evidence="4" key="1">
    <citation type="journal article" date="1994" name="Trends Genet.">
        <title>Wilson disease and Menkes disease: new handles on heavy-metal transport.</title>
        <authorList>
            <person name="Bull P.C."/>
            <person name="Cox D.W."/>
        </authorList>
    </citation>
    <scope>NUCLEOTIDE SEQUENCE</scope>
</reference>
<dbReference type="PROSITE" id="PS01047">
    <property type="entry name" value="HMA_1"/>
    <property type="match status" value="1"/>
</dbReference>
<keyword evidence="3" id="KW-1185">Reference proteome</keyword>
<protein>
    <submittedName>
        <fullName evidence="4">Heavy-metal-associated domain-containing protein</fullName>
    </submittedName>
</protein>
<evidence type="ECO:0000259" key="2">
    <source>
        <dbReference type="PROSITE" id="PS50846"/>
    </source>
</evidence>
<dbReference type="Pfam" id="PF00403">
    <property type="entry name" value="HMA"/>
    <property type="match status" value="1"/>
</dbReference>
<dbReference type="InterPro" id="IPR036163">
    <property type="entry name" value="HMA_dom_sf"/>
</dbReference>
<sequence length="66" mass="6751">MEHRITVGGMTCQGCARSVTNALHGVDPAAEVVVHLDTGTVEISSDLPRATLAAAIDDAGYEVEAG</sequence>
<dbReference type="Gene3D" id="3.30.70.100">
    <property type="match status" value="1"/>
</dbReference>
<evidence type="ECO:0000256" key="1">
    <source>
        <dbReference type="ARBA" id="ARBA00022723"/>
    </source>
</evidence>
<dbReference type="SUPFAM" id="SSF55008">
    <property type="entry name" value="HMA, heavy metal-associated domain"/>
    <property type="match status" value="1"/>
</dbReference>
<reference evidence="4" key="2">
    <citation type="journal article" date="1996" name="Annu. Rev. Microbiol.">
        <title>Bacterial heavy metal resistance: new surprises.</title>
        <authorList>
            <person name="Silver S."/>
            <person name="Phung L.T."/>
        </authorList>
    </citation>
    <scope>NUCLEOTIDE SEQUENCE</scope>
</reference>
<dbReference type="Proteomes" id="UP000675920">
    <property type="component" value="Unplaced"/>
</dbReference>
<reference evidence="4" key="3">
    <citation type="journal article" date="1998" name="Nat. Struct. Biol.">
        <title>Solution structure of the fourth metal-binding domain from the Menkes copper-transporting ATPase.</title>
        <authorList>
            <person name="Gitschier J."/>
            <person name="Moffat B."/>
            <person name="Reilly D."/>
            <person name="Wood W.I."/>
            <person name="Fairbrother W.J."/>
        </authorList>
    </citation>
    <scope>NUCLEOTIDE SEQUENCE</scope>
</reference>
<feature type="domain" description="HMA" evidence="2">
    <location>
        <begin position="1"/>
        <end position="64"/>
    </location>
</feature>
<evidence type="ECO:0000313" key="4">
    <source>
        <dbReference type="RefSeq" id="WP_028312117.1"/>
    </source>
</evidence>
<proteinExistence type="predicted"/>